<comment type="similarity">
    <text evidence="2">Belongs to the EamA transporter family.</text>
</comment>
<feature type="domain" description="EamA" evidence="7">
    <location>
        <begin position="14"/>
        <end position="141"/>
    </location>
</feature>
<keyword evidence="3 6" id="KW-0812">Transmembrane</keyword>
<sequence>MEALKSRLVPFVPLLFVLLWSTGFIGAKYGLPYIEPFYFLFIRMLATLAVFFVLILWLRAAWPSLAQSAHQMVTGSLVHAGYLGGVFAAINWDMPAGITAIIVGLQPLLTALIGRFWLQQPLSRLQLAGLLCGLCGVSLVVGAGQDLSNIQLRPEALAAALVALFAISIGTLYQKRFGGGVNLVAGSFYQYLATALWMGVLAFSFESREVVWSSELILALAWLVFGLSVAAILLLMYMIREGESARVASYFYLVPPVTVLEAWLLFEESLAPLSLVGIGITVLGVYLVLKPSRKE</sequence>
<dbReference type="EMBL" id="SACQ01000013">
    <property type="protein sequence ID" value="RVU29219.1"/>
    <property type="molecule type" value="Genomic_DNA"/>
</dbReference>
<dbReference type="AlphaFoldDB" id="A0A437Q3W3"/>
<feature type="transmembrane region" description="Helical" evidence="6">
    <location>
        <begin position="96"/>
        <end position="118"/>
    </location>
</feature>
<feature type="transmembrane region" description="Helical" evidence="6">
    <location>
        <begin position="272"/>
        <end position="289"/>
    </location>
</feature>
<dbReference type="InterPro" id="IPR000620">
    <property type="entry name" value="EamA_dom"/>
</dbReference>
<comment type="caution">
    <text evidence="8">The sequence shown here is derived from an EMBL/GenBank/DDBJ whole genome shotgun (WGS) entry which is preliminary data.</text>
</comment>
<feature type="transmembrane region" description="Helical" evidence="6">
    <location>
        <begin position="156"/>
        <end position="173"/>
    </location>
</feature>
<feature type="domain" description="EamA" evidence="7">
    <location>
        <begin position="158"/>
        <end position="289"/>
    </location>
</feature>
<evidence type="ECO:0000256" key="5">
    <source>
        <dbReference type="ARBA" id="ARBA00023136"/>
    </source>
</evidence>
<evidence type="ECO:0000313" key="9">
    <source>
        <dbReference type="Proteomes" id="UP000282818"/>
    </source>
</evidence>
<protein>
    <submittedName>
        <fullName evidence="8">EamA/RhaT family transporter</fullName>
    </submittedName>
</protein>
<dbReference type="Pfam" id="PF00892">
    <property type="entry name" value="EamA"/>
    <property type="match status" value="2"/>
</dbReference>
<feature type="transmembrane region" description="Helical" evidence="6">
    <location>
        <begin position="125"/>
        <end position="144"/>
    </location>
</feature>
<name>A0A437Q3W3_9GAMM</name>
<organism evidence="8 9">
    <name type="scientific">Neptunomonas marina</name>
    <dbReference type="NCBI Taxonomy" id="1815562"/>
    <lineage>
        <taxon>Bacteria</taxon>
        <taxon>Pseudomonadati</taxon>
        <taxon>Pseudomonadota</taxon>
        <taxon>Gammaproteobacteria</taxon>
        <taxon>Oceanospirillales</taxon>
        <taxon>Oceanospirillaceae</taxon>
        <taxon>Neptunomonas</taxon>
    </lineage>
</organism>
<accession>A0A437Q3W3</accession>
<reference evidence="8 9" key="1">
    <citation type="submission" date="2019-01" db="EMBL/GenBank/DDBJ databases">
        <authorList>
            <person name="Chen W.-M."/>
        </authorList>
    </citation>
    <scope>NUCLEOTIDE SEQUENCE [LARGE SCALE GENOMIC DNA]</scope>
    <source>
        <strain evidence="8 9">HPM-16</strain>
    </source>
</reference>
<proteinExistence type="inferred from homology"/>
<feature type="transmembrane region" description="Helical" evidence="6">
    <location>
        <begin position="12"/>
        <end position="31"/>
    </location>
</feature>
<evidence type="ECO:0000256" key="1">
    <source>
        <dbReference type="ARBA" id="ARBA00004141"/>
    </source>
</evidence>
<dbReference type="SUPFAM" id="SSF103481">
    <property type="entry name" value="Multidrug resistance efflux transporter EmrE"/>
    <property type="match status" value="2"/>
</dbReference>
<keyword evidence="4 6" id="KW-1133">Transmembrane helix</keyword>
<keyword evidence="9" id="KW-1185">Reference proteome</keyword>
<dbReference type="InterPro" id="IPR037185">
    <property type="entry name" value="EmrE-like"/>
</dbReference>
<dbReference type="PANTHER" id="PTHR32322">
    <property type="entry name" value="INNER MEMBRANE TRANSPORTER"/>
    <property type="match status" value="1"/>
</dbReference>
<evidence type="ECO:0000259" key="7">
    <source>
        <dbReference type="Pfam" id="PF00892"/>
    </source>
</evidence>
<dbReference type="InterPro" id="IPR050638">
    <property type="entry name" value="AA-Vitamin_Transporters"/>
</dbReference>
<dbReference type="GO" id="GO:0016020">
    <property type="term" value="C:membrane"/>
    <property type="evidence" value="ECO:0007669"/>
    <property type="project" value="UniProtKB-SubCell"/>
</dbReference>
<comment type="subcellular location">
    <subcellularLocation>
        <location evidence="1">Membrane</location>
        <topology evidence="1">Multi-pass membrane protein</topology>
    </subcellularLocation>
</comment>
<evidence type="ECO:0000256" key="6">
    <source>
        <dbReference type="SAM" id="Phobius"/>
    </source>
</evidence>
<dbReference type="PANTHER" id="PTHR32322:SF2">
    <property type="entry name" value="EAMA DOMAIN-CONTAINING PROTEIN"/>
    <property type="match status" value="1"/>
</dbReference>
<feature type="transmembrane region" description="Helical" evidence="6">
    <location>
        <begin position="72"/>
        <end position="90"/>
    </location>
</feature>
<feature type="transmembrane region" description="Helical" evidence="6">
    <location>
        <begin position="37"/>
        <end position="60"/>
    </location>
</feature>
<dbReference type="RefSeq" id="WP_127696136.1">
    <property type="nucleotide sequence ID" value="NZ_SACQ01000013.1"/>
</dbReference>
<evidence type="ECO:0000256" key="3">
    <source>
        <dbReference type="ARBA" id="ARBA00022692"/>
    </source>
</evidence>
<feature type="transmembrane region" description="Helical" evidence="6">
    <location>
        <begin position="216"/>
        <end position="237"/>
    </location>
</feature>
<feature type="transmembrane region" description="Helical" evidence="6">
    <location>
        <begin position="249"/>
        <end position="266"/>
    </location>
</feature>
<gene>
    <name evidence="8" type="ORF">EOE65_17470</name>
</gene>
<dbReference type="Proteomes" id="UP000282818">
    <property type="component" value="Unassembled WGS sequence"/>
</dbReference>
<evidence type="ECO:0000256" key="4">
    <source>
        <dbReference type="ARBA" id="ARBA00022989"/>
    </source>
</evidence>
<keyword evidence="5 6" id="KW-0472">Membrane</keyword>
<evidence type="ECO:0000313" key="8">
    <source>
        <dbReference type="EMBL" id="RVU29219.1"/>
    </source>
</evidence>
<feature type="transmembrane region" description="Helical" evidence="6">
    <location>
        <begin position="180"/>
        <end position="204"/>
    </location>
</feature>
<evidence type="ECO:0000256" key="2">
    <source>
        <dbReference type="ARBA" id="ARBA00007362"/>
    </source>
</evidence>